<comment type="similarity">
    <text evidence="1">Belongs to the Gfo/Idh/MocA family.</text>
</comment>
<dbReference type="AlphaFoldDB" id="A0AAU8A8M5"/>
<dbReference type="InterPro" id="IPR000683">
    <property type="entry name" value="Gfo/Idh/MocA-like_OxRdtase_N"/>
</dbReference>
<dbReference type="SUPFAM" id="SSF51735">
    <property type="entry name" value="NAD(P)-binding Rossmann-fold domains"/>
    <property type="match status" value="1"/>
</dbReference>
<organism evidence="5">
    <name type="scientific">Christensenella massiliensis</name>
    <dbReference type="NCBI Taxonomy" id="1805714"/>
    <lineage>
        <taxon>Bacteria</taxon>
        <taxon>Bacillati</taxon>
        <taxon>Bacillota</taxon>
        <taxon>Clostridia</taxon>
        <taxon>Christensenellales</taxon>
        <taxon>Christensenellaceae</taxon>
        <taxon>Christensenella</taxon>
    </lineage>
</organism>
<proteinExistence type="inferred from homology"/>
<evidence type="ECO:0000256" key="2">
    <source>
        <dbReference type="ARBA" id="ARBA00023002"/>
    </source>
</evidence>
<evidence type="ECO:0000259" key="4">
    <source>
        <dbReference type="Pfam" id="PF02894"/>
    </source>
</evidence>
<evidence type="ECO:0000256" key="1">
    <source>
        <dbReference type="ARBA" id="ARBA00010928"/>
    </source>
</evidence>
<protein>
    <submittedName>
        <fullName evidence="5">Gfo/Idh/MocA family oxidoreductase</fullName>
    </submittedName>
</protein>
<dbReference type="GO" id="GO:0016491">
    <property type="term" value="F:oxidoreductase activity"/>
    <property type="evidence" value="ECO:0007669"/>
    <property type="project" value="UniProtKB-KW"/>
</dbReference>
<dbReference type="Pfam" id="PF02894">
    <property type="entry name" value="GFO_IDH_MocA_C"/>
    <property type="match status" value="1"/>
</dbReference>
<feature type="domain" description="Gfo/Idh/MocA-like oxidoreductase N-terminal" evidence="3">
    <location>
        <begin position="8"/>
        <end position="126"/>
    </location>
</feature>
<dbReference type="GO" id="GO:0006740">
    <property type="term" value="P:NADPH regeneration"/>
    <property type="evidence" value="ECO:0007669"/>
    <property type="project" value="TreeGrafter"/>
</dbReference>
<dbReference type="InterPro" id="IPR036291">
    <property type="entry name" value="NAD(P)-bd_dom_sf"/>
</dbReference>
<dbReference type="SUPFAM" id="SSF55347">
    <property type="entry name" value="Glyceraldehyde-3-phosphate dehydrogenase-like, C-terminal domain"/>
    <property type="match status" value="1"/>
</dbReference>
<sequence>MKNGRLGICLIGAGRAGMIHANNFKNKVNGAYMAAVVDVVEDAAKAAAEELEITKYYTDYKDILKDDEIDAVVVVSPTNLHKQIVIDCANAGKHIFCEKPMAMNSEECEEMEAAAKKNNVKLQIGFMRRHDAGFIQAKEVIDSGAIGDVVLIRSNTRGPSKPRPWMYDIKKSNGVLAELNSHDIDCVRWLAGSEIKTVYAIAGNYRNREIAEEYPDYYDSVVMTGVFENGIQYSIDGAAYVQYGYDAKVEVVGTKGVIHIGKENGSNYTVAAPGTGISTPYINSWMTLFKDAYLAEDIGFAECILNDTEPKVTGHDGKMAVKIVEVGNQSIAEKRIIEL</sequence>
<dbReference type="GO" id="GO:0005737">
    <property type="term" value="C:cytoplasm"/>
    <property type="evidence" value="ECO:0007669"/>
    <property type="project" value="TreeGrafter"/>
</dbReference>
<dbReference type="Pfam" id="PF01408">
    <property type="entry name" value="GFO_IDH_MocA"/>
    <property type="match status" value="1"/>
</dbReference>
<keyword evidence="2" id="KW-0560">Oxidoreductase</keyword>
<evidence type="ECO:0000259" key="3">
    <source>
        <dbReference type="Pfam" id="PF01408"/>
    </source>
</evidence>
<dbReference type="InterPro" id="IPR004104">
    <property type="entry name" value="Gfo/Idh/MocA-like_OxRdtase_C"/>
</dbReference>
<dbReference type="EMBL" id="CP117826">
    <property type="protein sequence ID" value="XCC62553.1"/>
    <property type="molecule type" value="Genomic_DNA"/>
</dbReference>
<accession>A0AAU8A8M5</accession>
<dbReference type="Gene3D" id="3.30.360.10">
    <property type="entry name" value="Dihydrodipicolinate Reductase, domain 2"/>
    <property type="match status" value="1"/>
</dbReference>
<gene>
    <name evidence="5" type="ORF">PUP29_01090</name>
</gene>
<dbReference type="RefSeq" id="WP_079547649.1">
    <property type="nucleotide sequence ID" value="NZ_CP117826.1"/>
</dbReference>
<evidence type="ECO:0000313" key="5">
    <source>
        <dbReference type="EMBL" id="XCC62553.1"/>
    </source>
</evidence>
<dbReference type="GO" id="GO:0000166">
    <property type="term" value="F:nucleotide binding"/>
    <property type="evidence" value="ECO:0007669"/>
    <property type="project" value="InterPro"/>
</dbReference>
<dbReference type="PANTHER" id="PTHR42840">
    <property type="entry name" value="NAD(P)-BINDING ROSSMANN-FOLD SUPERFAMILY PROTEIN-RELATED"/>
    <property type="match status" value="1"/>
</dbReference>
<dbReference type="Gene3D" id="3.40.50.720">
    <property type="entry name" value="NAD(P)-binding Rossmann-like Domain"/>
    <property type="match status" value="1"/>
</dbReference>
<feature type="domain" description="Gfo/Idh/MocA-like oxidoreductase C-terminal" evidence="4">
    <location>
        <begin position="138"/>
        <end position="339"/>
    </location>
</feature>
<name>A0AAU8A8M5_9FIRM</name>
<dbReference type="PANTHER" id="PTHR42840:SF3">
    <property type="entry name" value="BINDING ROSSMANN FOLD OXIDOREDUCTASE, PUTATIVE (AFU_ORTHOLOGUE AFUA_2G10240)-RELATED"/>
    <property type="match status" value="1"/>
</dbReference>
<reference evidence="5" key="1">
    <citation type="submission" date="2023-02" db="EMBL/GenBank/DDBJ databases">
        <title>Gut commensal Christensenella minuta modulates host metabolism via a new class of secondary bile acids.</title>
        <authorList>
            <person name="Liu C."/>
        </authorList>
    </citation>
    <scope>NUCLEOTIDE SEQUENCE</scope>
    <source>
        <strain evidence="5">CA70</strain>
    </source>
</reference>